<evidence type="ECO:0000313" key="2">
    <source>
        <dbReference type="Proteomes" id="UP000308600"/>
    </source>
</evidence>
<proteinExistence type="predicted"/>
<organism evidence="1 2">
    <name type="scientific">Pluteus cervinus</name>
    <dbReference type="NCBI Taxonomy" id="181527"/>
    <lineage>
        <taxon>Eukaryota</taxon>
        <taxon>Fungi</taxon>
        <taxon>Dikarya</taxon>
        <taxon>Basidiomycota</taxon>
        <taxon>Agaricomycotina</taxon>
        <taxon>Agaricomycetes</taxon>
        <taxon>Agaricomycetidae</taxon>
        <taxon>Agaricales</taxon>
        <taxon>Pluteineae</taxon>
        <taxon>Pluteaceae</taxon>
        <taxon>Pluteus</taxon>
    </lineage>
</organism>
<name>A0ACD3BGM6_9AGAR</name>
<gene>
    <name evidence="1" type="ORF">BDN72DRAFT_884411</name>
</gene>
<dbReference type="EMBL" id="ML208259">
    <property type="protein sequence ID" value="TFK76712.1"/>
    <property type="molecule type" value="Genomic_DNA"/>
</dbReference>
<accession>A0ACD3BGM6</accession>
<reference evidence="1 2" key="1">
    <citation type="journal article" date="2019" name="Nat. Ecol. Evol.">
        <title>Megaphylogeny resolves global patterns of mushroom evolution.</title>
        <authorList>
            <person name="Varga T."/>
            <person name="Krizsan K."/>
            <person name="Foldi C."/>
            <person name="Dima B."/>
            <person name="Sanchez-Garcia M."/>
            <person name="Sanchez-Ramirez S."/>
            <person name="Szollosi G.J."/>
            <person name="Szarkandi J.G."/>
            <person name="Papp V."/>
            <person name="Albert L."/>
            <person name="Andreopoulos W."/>
            <person name="Angelini C."/>
            <person name="Antonin V."/>
            <person name="Barry K.W."/>
            <person name="Bougher N.L."/>
            <person name="Buchanan P."/>
            <person name="Buyck B."/>
            <person name="Bense V."/>
            <person name="Catcheside P."/>
            <person name="Chovatia M."/>
            <person name="Cooper J."/>
            <person name="Damon W."/>
            <person name="Desjardin D."/>
            <person name="Finy P."/>
            <person name="Geml J."/>
            <person name="Haridas S."/>
            <person name="Hughes K."/>
            <person name="Justo A."/>
            <person name="Karasinski D."/>
            <person name="Kautmanova I."/>
            <person name="Kiss B."/>
            <person name="Kocsube S."/>
            <person name="Kotiranta H."/>
            <person name="LaButti K.M."/>
            <person name="Lechner B.E."/>
            <person name="Liimatainen K."/>
            <person name="Lipzen A."/>
            <person name="Lukacs Z."/>
            <person name="Mihaltcheva S."/>
            <person name="Morgado L.N."/>
            <person name="Niskanen T."/>
            <person name="Noordeloos M.E."/>
            <person name="Ohm R.A."/>
            <person name="Ortiz-Santana B."/>
            <person name="Ovrebo C."/>
            <person name="Racz N."/>
            <person name="Riley R."/>
            <person name="Savchenko A."/>
            <person name="Shiryaev A."/>
            <person name="Soop K."/>
            <person name="Spirin V."/>
            <person name="Szebenyi C."/>
            <person name="Tomsovsky M."/>
            <person name="Tulloss R.E."/>
            <person name="Uehling J."/>
            <person name="Grigoriev I.V."/>
            <person name="Vagvolgyi C."/>
            <person name="Papp T."/>
            <person name="Martin F.M."/>
            <person name="Miettinen O."/>
            <person name="Hibbett D.S."/>
            <person name="Nagy L.G."/>
        </authorList>
    </citation>
    <scope>NUCLEOTIDE SEQUENCE [LARGE SCALE GENOMIC DNA]</scope>
    <source>
        <strain evidence="1 2">NL-1719</strain>
    </source>
</reference>
<evidence type="ECO:0000313" key="1">
    <source>
        <dbReference type="EMBL" id="TFK76712.1"/>
    </source>
</evidence>
<dbReference type="Proteomes" id="UP000308600">
    <property type="component" value="Unassembled WGS sequence"/>
</dbReference>
<keyword evidence="2" id="KW-1185">Reference proteome</keyword>
<protein>
    <submittedName>
        <fullName evidence="1">Mitochondrial carrier</fullName>
    </submittedName>
</protein>
<sequence>MPNRASSYPFWLGGVAASLAASCTHPLDVTKVRLQTLQSTPGSKVSTISVIRQSIAKSGFRSLYTGLSAALMRQMSYSLVRLGAYEEMKARLSRNGKPSYLQLLAAAGLAGGCGGIAGNPADILLVRMTSDVTRPPEKRYNYRNAVSGLVNLIKEEGLRGLGRGLGTNTARAILMNASQVGSYDFFKAKLLNQEVPLTDYRLRDNLVLHVVASCLAGTFATTVCSPADVVRSRIMAASGNLSPITVLVSSLREEGPRFLFKGWTPAFIRLGPNTVLLFVFFEQLKKFWSATH</sequence>